<keyword evidence="3" id="KW-1185">Reference proteome</keyword>
<dbReference type="OrthoDB" id="2905441at2"/>
<comment type="caution">
    <text evidence="2">The sequence shown here is derived from an EMBL/GenBank/DDBJ whole genome shotgun (WGS) entry which is preliminary data.</text>
</comment>
<keyword evidence="1" id="KW-1133">Transmembrane helix</keyword>
<accession>A0A2S7N2C8</accession>
<evidence type="ECO:0008006" key="4">
    <source>
        <dbReference type="Google" id="ProtNLM"/>
    </source>
</evidence>
<protein>
    <recommendedName>
        <fullName evidence="4">PCZ2.2</fullName>
    </recommendedName>
</protein>
<name>A0A2S7N2C8_9BACI</name>
<reference evidence="2 3" key="1">
    <citation type="submission" date="2017-12" db="EMBL/GenBank/DDBJ databases">
        <title>Taxonomic description and draft genome of Pradoshia cofamensis Gen. nov., sp. nov., a thermotolerant bacillale isolated from anterior gut of earthworm Eisenia fetida.</title>
        <authorList>
            <person name="Saha T."/>
            <person name="Chakraborty R."/>
        </authorList>
    </citation>
    <scope>NUCLEOTIDE SEQUENCE [LARGE SCALE GENOMIC DNA]</scope>
    <source>
        <strain evidence="2 3">EAG3</strain>
    </source>
</reference>
<dbReference type="EMBL" id="PKOZ01000002">
    <property type="protein sequence ID" value="PQD96147.1"/>
    <property type="molecule type" value="Genomic_DNA"/>
</dbReference>
<evidence type="ECO:0000256" key="1">
    <source>
        <dbReference type="SAM" id="Phobius"/>
    </source>
</evidence>
<sequence>MDVVLALLVFTVPIWAVVLCVNFVAILQKLKYEEDHPQNTFWFTVSGAMLMCLLFFVLISLK</sequence>
<keyword evidence="1" id="KW-0472">Membrane</keyword>
<dbReference type="AlphaFoldDB" id="A0A2S7N2C8"/>
<keyword evidence="1" id="KW-0812">Transmembrane</keyword>
<proteinExistence type="predicted"/>
<gene>
    <name evidence="2" type="ORF">CYL18_05975</name>
</gene>
<feature type="transmembrane region" description="Helical" evidence="1">
    <location>
        <begin position="40"/>
        <end position="61"/>
    </location>
</feature>
<evidence type="ECO:0000313" key="3">
    <source>
        <dbReference type="Proteomes" id="UP000239663"/>
    </source>
</evidence>
<dbReference type="Proteomes" id="UP000239663">
    <property type="component" value="Unassembled WGS sequence"/>
</dbReference>
<organism evidence="2 3">
    <name type="scientific">Pradoshia eiseniae</name>
    <dbReference type="NCBI Taxonomy" id="2064768"/>
    <lineage>
        <taxon>Bacteria</taxon>
        <taxon>Bacillati</taxon>
        <taxon>Bacillota</taxon>
        <taxon>Bacilli</taxon>
        <taxon>Bacillales</taxon>
        <taxon>Bacillaceae</taxon>
        <taxon>Pradoshia</taxon>
    </lineage>
</organism>
<dbReference type="RefSeq" id="WP_104848574.1">
    <property type="nucleotide sequence ID" value="NZ_PKOZ01000002.1"/>
</dbReference>
<evidence type="ECO:0000313" key="2">
    <source>
        <dbReference type="EMBL" id="PQD96147.1"/>
    </source>
</evidence>